<evidence type="ECO:0000313" key="1">
    <source>
        <dbReference type="EMBL" id="KAI6093406.1"/>
    </source>
</evidence>
<gene>
    <name evidence="1" type="ORF">F4821DRAFT_276891</name>
</gene>
<comment type="caution">
    <text evidence="1">The sequence shown here is derived from an EMBL/GenBank/DDBJ whole genome shotgun (WGS) entry which is preliminary data.</text>
</comment>
<name>A0ACC0DKK6_9PEZI</name>
<dbReference type="EMBL" id="MU394281">
    <property type="protein sequence ID" value="KAI6093406.1"/>
    <property type="molecule type" value="Genomic_DNA"/>
</dbReference>
<keyword evidence="2" id="KW-1185">Reference proteome</keyword>
<sequence>MDDIEDIVVASSPAREAIKYARRHSYYYRHHYQFIPDDDAYSLEELPITDLDDYWKLAKADLANVLSAPLVEGRVICDGGPGTVHFTKSELHDNSRMKAMVWGALLNLMKGERVASLASPIELQAGFWDTINMYTGLMVPLESIQILISNEQPTGGIAAAVERFRPTVLIASPDDLVRLTEYFGASHTAVLSVRAVIYLGHKLPRDLHSSWLGTFPKAKLYPLLYAPLDIGPLGVPAPITTCEDTDADPTYCALNETALLEIVADDGTVIKQPGVKGNLIVTHLTRRLQPIIRYPVGDVAAWVDYGGWLFTYHGRASPKLKLAGTTLDCALVKAIVDEAMGTDTRGRAQFVLCSENNRPKLVVRLAFPVPQNPGQLRHGIEAALWKASPDWKRDRLANMILSLRLDWVGEDQLDRDEASGKVKEIVDERLASEFDTVVGV</sequence>
<evidence type="ECO:0000313" key="2">
    <source>
        <dbReference type="Proteomes" id="UP001497680"/>
    </source>
</evidence>
<accession>A0ACC0DKK6</accession>
<reference evidence="1 2" key="1">
    <citation type="journal article" date="2022" name="New Phytol.">
        <title>Ecological generalism drives hyperdiversity of secondary metabolite gene clusters in xylarialean endophytes.</title>
        <authorList>
            <person name="Franco M.E.E."/>
            <person name="Wisecaver J.H."/>
            <person name="Arnold A.E."/>
            <person name="Ju Y.M."/>
            <person name="Slot J.C."/>
            <person name="Ahrendt S."/>
            <person name="Moore L.P."/>
            <person name="Eastman K.E."/>
            <person name="Scott K."/>
            <person name="Konkel Z."/>
            <person name="Mondo S.J."/>
            <person name="Kuo A."/>
            <person name="Hayes R.D."/>
            <person name="Haridas S."/>
            <person name="Andreopoulos B."/>
            <person name="Riley R."/>
            <person name="LaButti K."/>
            <person name="Pangilinan J."/>
            <person name="Lipzen A."/>
            <person name="Amirebrahimi M."/>
            <person name="Yan J."/>
            <person name="Adam C."/>
            <person name="Keymanesh K."/>
            <person name="Ng V."/>
            <person name="Louie K."/>
            <person name="Northen T."/>
            <person name="Drula E."/>
            <person name="Henrissat B."/>
            <person name="Hsieh H.M."/>
            <person name="Youens-Clark K."/>
            <person name="Lutzoni F."/>
            <person name="Miadlikowska J."/>
            <person name="Eastwood D.C."/>
            <person name="Hamelin R.C."/>
            <person name="Grigoriev I.V."/>
            <person name="U'Ren J.M."/>
        </authorList>
    </citation>
    <scope>NUCLEOTIDE SEQUENCE [LARGE SCALE GENOMIC DNA]</scope>
    <source>
        <strain evidence="1 2">ER1909</strain>
    </source>
</reference>
<organism evidence="1 2">
    <name type="scientific">Hypoxylon rubiginosum</name>
    <dbReference type="NCBI Taxonomy" id="110542"/>
    <lineage>
        <taxon>Eukaryota</taxon>
        <taxon>Fungi</taxon>
        <taxon>Dikarya</taxon>
        <taxon>Ascomycota</taxon>
        <taxon>Pezizomycotina</taxon>
        <taxon>Sordariomycetes</taxon>
        <taxon>Xylariomycetidae</taxon>
        <taxon>Xylariales</taxon>
        <taxon>Hypoxylaceae</taxon>
        <taxon>Hypoxylon</taxon>
    </lineage>
</organism>
<protein>
    <submittedName>
        <fullName evidence="1">Uncharacterized protein</fullName>
    </submittedName>
</protein>
<proteinExistence type="predicted"/>
<dbReference type="Proteomes" id="UP001497680">
    <property type="component" value="Unassembled WGS sequence"/>
</dbReference>